<name>A0A5C7F7U0_9BACI</name>
<accession>A0A5C7F7U0</accession>
<gene>
    <name evidence="2" type="ORF">FTX54_004660</name>
</gene>
<keyword evidence="1" id="KW-0812">Transmembrane</keyword>
<sequence>MVDIFKQLVTEEEGQGMAEYALILAGVAVVVIAVIMTLGDTIANFFQDDVISEFDTGTETETETGT</sequence>
<evidence type="ECO:0000256" key="1">
    <source>
        <dbReference type="SAM" id="Phobius"/>
    </source>
</evidence>
<dbReference type="AlphaFoldDB" id="A0A5C7F7U0"/>
<organism evidence="2 3">
    <name type="scientific">Alkalicoccus halolimnae</name>
    <dbReference type="NCBI Taxonomy" id="1667239"/>
    <lineage>
        <taxon>Bacteria</taxon>
        <taxon>Bacillati</taxon>
        <taxon>Bacillota</taxon>
        <taxon>Bacilli</taxon>
        <taxon>Bacillales</taxon>
        <taxon>Bacillaceae</taxon>
        <taxon>Alkalicoccus</taxon>
    </lineage>
</organism>
<dbReference type="Proteomes" id="UP000321816">
    <property type="component" value="Chromosome"/>
</dbReference>
<reference evidence="2 3" key="1">
    <citation type="submission" date="2024-01" db="EMBL/GenBank/DDBJ databases">
        <title>Complete Genome Sequence of Alkalicoccus halolimnae BZ-SZ-XJ29T, a Moderately Halophilic Bacterium Isolated from a Salt Lake.</title>
        <authorList>
            <person name="Zhao B."/>
        </authorList>
    </citation>
    <scope>NUCLEOTIDE SEQUENCE [LARGE SCALE GENOMIC DNA]</scope>
    <source>
        <strain evidence="2 3">BZ-SZ-XJ29</strain>
    </source>
</reference>
<keyword evidence="1" id="KW-0472">Membrane</keyword>
<evidence type="ECO:0000313" key="2">
    <source>
        <dbReference type="EMBL" id="WWD80855.1"/>
    </source>
</evidence>
<proteinExistence type="predicted"/>
<keyword evidence="3" id="KW-1185">Reference proteome</keyword>
<keyword evidence="1" id="KW-1133">Transmembrane helix</keyword>
<dbReference type="RefSeq" id="WP_147803222.1">
    <property type="nucleotide sequence ID" value="NZ_CP144914.1"/>
</dbReference>
<dbReference type="KEGG" id="ahal:FTX54_004660"/>
<dbReference type="EMBL" id="CP144914">
    <property type="protein sequence ID" value="WWD80855.1"/>
    <property type="molecule type" value="Genomic_DNA"/>
</dbReference>
<evidence type="ECO:0000313" key="3">
    <source>
        <dbReference type="Proteomes" id="UP000321816"/>
    </source>
</evidence>
<feature type="transmembrane region" description="Helical" evidence="1">
    <location>
        <begin position="20"/>
        <end position="38"/>
    </location>
</feature>
<protein>
    <submittedName>
        <fullName evidence="2">Flp family type IVb pilin</fullName>
    </submittedName>
</protein>